<dbReference type="SUPFAM" id="SSF47473">
    <property type="entry name" value="EF-hand"/>
    <property type="match status" value="1"/>
</dbReference>
<evidence type="ECO:0000259" key="9">
    <source>
        <dbReference type="PROSITE" id="PS50222"/>
    </source>
</evidence>
<dbReference type="Gene3D" id="1.10.510.10">
    <property type="entry name" value="Transferase(Phosphotransferase) domain 1"/>
    <property type="match status" value="1"/>
</dbReference>
<dbReference type="GO" id="GO:0005524">
    <property type="term" value="F:ATP binding"/>
    <property type="evidence" value="ECO:0007669"/>
    <property type="project" value="UniProtKB-KW"/>
</dbReference>
<dbReference type="InterPro" id="IPR011009">
    <property type="entry name" value="Kinase-like_dom_sf"/>
</dbReference>
<dbReference type="InterPro" id="IPR000719">
    <property type="entry name" value="Prot_kinase_dom"/>
</dbReference>
<feature type="domain" description="EF-hand" evidence="9">
    <location>
        <begin position="626"/>
        <end position="658"/>
    </location>
</feature>
<dbReference type="InterPro" id="IPR050205">
    <property type="entry name" value="CDPK_Ser/Thr_kinases"/>
</dbReference>
<feature type="compositionally biased region" description="Acidic residues" evidence="7">
    <location>
        <begin position="280"/>
        <end position="291"/>
    </location>
</feature>
<name>A0A830HCU2_9CHLO</name>
<dbReference type="PANTHER" id="PTHR24349">
    <property type="entry name" value="SERINE/THREONINE-PROTEIN KINASE"/>
    <property type="match status" value="1"/>
</dbReference>
<evidence type="ECO:0000259" key="8">
    <source>
        <dbReference type="PROSITE" id="PS50011"/>
    </source>
</evidence>
<gene>
    <name evidence="10" type="ORF">PPROV_000331200</name>
</gene>
<keyword evidence="2" id="KW-0808">Transferase</keyword>
<feature type="region of interest" description="Disordered" evidence="7">
    <location>
        <begin position="105"/>
        <end position="126"/>
    </location>
</feature>
<evidence type="ECO:0000256" key="1">
    <source>
        <dbReference type="ARBA" id="ARBA00022527"/>
    </source>
</evidence>
<organism evidence="10 11">
    <name type="scientific">Pycnococcus provasolii</name>
    <dbReference type="NCBI Taxonomy" id="41880"/>
    <lineage>
        <taxon>Eukaryota</taxon>
        <taxon>Viridiplantae</taxon>
        <taxon>Chlorophyta</taxon>
        <taxon>Pseudoscourfieldiophyceae</taxon>
        <taxon>Pseudoscourfieldiales</taxon>
        <taxon>Pycnococcaceae</taxon>
        <taxon>Pycnococcus</taxon>
    </lineage>
</organism>
<dbReference type="Pfam" id="PF00069">
    <property type="entry name" value="Pkinase"/>
    <property type="match status" value="1"/>
</dbReference>
<dbReference type="PROSITE" id="PS00108">
    <property type="entry name" value="PROTEIN_KINASE_ST"/>
    <property type="match status" value="1"/>
</dbReference>
<feature type="region of interest" description="Disordered" evidence="7">
    <location>
        <begin position="271"/>
        <end position="291"/>
    </location>
</feature>
<dbReference type="PROSITE" id="PS50011">
    <property type="entry name" value="PROTEIN_KINASE_DOM"/>
    <property type="match status" value="1"/>
</dbReference>
<protein>
    <recommendedName>
        <fullName evidence="12">Non-specific serine/threonine protein kinase</fullName>
    </recommendedName>
</protein>
<dbReference type="GO" id="GO:0004674">
    <property type="term" value="F:protein serine/threonine kinase activity"/>
    <property type="evidence" value="ECO:0007669"/>
    <property type="project" value="UniProtKB-KW"/>
</dbReference>
<evidence type="ECO:0000256" key="2">
    <source>
        <dbReference type="ARBA" id="ARBA00022679"/>
    </source>
</evidence>
<dbReference type="PROSITE" id="PS50222">
    <property type="entry name" value="EF_HAND_2"/>
    <property type="match status" value="3"/>
</dbReference>
<keyword evidence="3" id="KW-0547">Nucleotide-binding</keyword>
<keyword evidence="4" id="KW-0418">Kinase</keyword>
<dbReference type="InterPro" id="IPR008271">
    <property type="entry name" value="Ser/Thr_kinase_AS"/>
</dbReference>
<evidence type="ECO:0000256" key="3">
    <source>
        <dbReference type="ARBA" id="ARBA00022741"/>
    </source>
</evidence>
<dbReference type="Proteomes" id="UP000660262">
    <property type="component" value="Unassembled WGS sequence"/>
</dbReference>
<evidence type="ECO:0000256" key="5">
    <source>
        <dbReference type="ARBA" id="ARBA00022837"/>
    </source>
</evidence>
<keyword evidence="5" id="KW-0106">Calcium</keyword>
<dbReference type="SUPFAM" id="SSF56112">
    <property type="entry name" value="Protein kinase-like (PK-like)"/>
    <property type="match status" value="1"/>
</dbReference>
<dbReference type="CDD" id="cd00051">
    <property type="entry name" value="EFh"/>
    <property type="match status" value="2"/>
</dbReference>
<evidence type="ECO:0000256" key="6">
    <source>
        <dbReference type="ARBA" id="ARBA00022840"/>
    </source>
</evidence>
<keyword evidence="11" id="KW-1185">Reference proteome</keyword>
<dbReference type="Gene3D" id="1.10.238.10">
    <property type="entry name" value="EF-hand"/>
    <property type="match status" value="3"/>
</dbReference>
<reference evidence="10" key="1">
    <citation type="submission" date="2020-10" db="EMBL/GenBank/DDBJ databases">
        <title>Unveiling of a novel bifunctional photoreceptor, Dualchrome1, isolated from a cosmopolitan green alga.</title>
        <authorList>
            <person name="Suzuki S."/>
            <person name="Kawachi M."/>
        </authorList>
    </citation>
    <scope>NUCLEOTIDE SEQUENCE</scope>
    <source>
        <strain evidence="10">NIES 2893</strain>
    </source>
</reference>
<dbReference type="Pfam" id="PF13499">
    <property type="entry name" value="EF-hand_7"/>
    <property type="match status" value="2"/>
</dbReference>
<evidence type="ECO:0000313" key="10">
    <source>
        <dbReference type="EMBL" id="GHP04558.1"/>
    </source>
</evidence>
<evidence type="ECO:0000256" key="7">
    <source>
        <dbReference type="SAM" id="MobiDB-lite"/>
    </source>
</evidence>
<dbReference type="InterPro" id="IPR018247">
    <property type="entry name" value="EF_Hand_1_Ca_BS"/>
</dbReference>
<evidence type="ECO:0000313" key="11">
    <source>
        <dbReference type="Proteomes" id="UP000660262"/>
    </source>
</evidence>
<feature type="domain" description="EF-hand" evidence="9">
    <location>
        <begin position="511"/>
        <end position="546"/>
    </location>
</feature>
<dbReference type="SMART" id="SM00054">
    <property type="entry name" value="EFh"/>
    <property type="match status" value="3"/>
</dbReference>
<keyword evidence="6" id="KW-0067">ATP-binding</keyword>
<dbReference type="InterPro" id="IPR002048">
    <property type="entry name" value="EF_hand_dom"/>
</dbReference>
<evidence type="ECO:0000256" key="4">
    <source>
        <dbReference type="ARBA" id="ARBA00022777"/>
    </source>
</evidence>
<dbReference type="Gene3D" id="3.30.200.20">
    <property type="entry name" value="Phosphorylase Kinase, domain 1"/>
    <property type="match status" value="1"/>
</dbReference>
<dbReference type="OrthoDB" id="40902at2759"/>
<comment type="caution">
    <text evidence="10">The sequence shown here is derived from an EMBL/GenBank/DDBJ whole genome shotgun (WGS) entry which is preliminary data.</text>
</comment>
<dbReference type="CDD" id="cd05117">
    <property type="entry name" value="STKc_CAMK"/>
    <property type="match status" value="1"/>
</dbReference>
<proteinExistence type="predicted"/>
<sequence>MGACLAVPLRRNNNDDATTSTSDCCSSASYVSHEHDKSINNRLVAAGRAMPPEVEFLRSVDPKTTLQPHEVTLGYPRNFHKFFALGELLGKGAFGQVYEALALPHDNNKDDDDDDDNNKESKEDGHLLLDRTPTWISMAAREPSGPTSLHDDDETNLAVKIIHKSSITTVQELLWLSQEVQVMFKLRNSLNIVHAYSVYEDESQVYIVMEKCSGGNLFDRISKKGKTYSERVASHLCADILRVAQQCHDRGVVHRDIKPENFLFSHPHVSRCNSSSGAEIDGDDDDDDDEESYMRRCPLKMTDFGLAEKYKGKPMTEISGTPHYIAPEVIRQKYGPKCDIWSCGAVLYVLLSGRPPFARKGDKGFRPVFMRTLHEEPDFTSHPWDGISDAAKDLCRKLLTKDPRKRLSATEALNHPWIREVDNVAPSAALGNTAVQHLQLFGGYTKFKQVALHKAAELILENKSSLIKEEINSNPAFGDFRECAFNGRHSIDEIVQRMRSRMTAGQPSRMQSIDELNALFDELDTNENGVLTPDEVRAGLFRAGYVLSEKETALIMSNGVDILGDGKISRKEFLTALLDWEYVAKLEGWKDILRRVFDLFDKNGDGKISLEEMRESMPGKHHHTSESLRRAIAEVDLDRSGTIERKEFDIMMSNFPQLEAFDKRLISRYAVGFDRESSSASSTTSSTCTSITV</sequence>
<dbReference type="SMART" id="SM00220">
    <property type="entry name" value="S_TKc"/>
    <property type="match status" value="1"/>
</dbReference>
<evidence type="ECO:0008006" key="12">
    <source>
        <dbReference type="Google" id="ProtNLM"/>
    </source>
</evidence>
<dbReference type="InterPro" id="IPR011992">
    <property type="entry name" value="EF-hand-dom_pair"/>
</dbReference>
<accession>A0A830HCU2</accession>
<dbReference type="PROSITE" id="PS00018">
    <property type="entry name" value="EF_HAND_1"/>
    <property type="match status" value="3"/>
</dbReference>
<dbReference type="GO" id="GO:0005509">
    <property type="term" value="F:calcium ion binding"/>
    <property type="evidence" value="ECO:0007669"/>
    <property type="project" value="InterPro"/>
</dbReference>
<dbReference type="AlphaFoldDB" id="A0A830HCU2"/>
<dbReference type="EMBL" id="BNJQ01000008">
    <property type="protein sequence ID" value="GHP04558.1"/>
    <property type="molecule type" value="Genomic_DNA"/>
</dbReference>
<feature type="domain" description="EF-hand" evidence="9">
    <location>
        <begin position="588"/>
        <end position="623"/>
    </location>
</feature>
<feature type="domain" description="Protein kinase" evidence="8">
    <location>
        <begin position="83"/>
        <end position="418"/>
    </location>
</feature>
<keyword evidence="1" id="KW-0723">Serine/threonine-protein kinase</keyword>